<gene>
    <name evidence="1" type="ORF">OW729_05865</name>
</gene>
<proteinExistence type="predicted"/>
<organism evidence="1 2">
    <name type="scientific">Clostridium brassicae</name>
    <dbReference type="NCBI Taxonomy" id="2999072"/>
    <lineage>
        <taxon>Bacteria</taxon>
        <taxon>Bacillati</taxon>
        <taxon>Bacillota</taxon>
        <taxon>Clostridia</taxon>
        <taxon>Eubacteriales</taxon>
        <taxon>Clostridiaceae</taxon>
        <taxon>Clostridium</taxon>
    </lineage>
</organism>
<name>A0ABT4D763_9CLOT</name>
<evidence type="ECO:0000313" key="2">
    <source>
        <dbReference type="Proteomes" id="UP001144612"/>
    </source>
</evidence>
<keyword evidence="2" id="KW-1185">Reference proteome</keyword>
<comment type="caution">
    <text evidence="1">The sequence shown here is derived from an EMBL/GenBank/DDBJ whole genome shotgun (WGS) entry which is preliminary data.</text>
</comment>
<dbReference type="EMBL" id="JAPQFJ010000004">
    <property type="protein sequence ID" value="MCY6958134.1"/>
    <property type="molecule type" value="Genomic_DNA"/>
</dbReference>
<protein>
    <submittedName>
        <fullName evidence="1">Uncharacterized protein</fullName>
    </submittedName>
</protein>
<accession>A0ABT4D763</accession>
<dbReference type="RefSeq" id="WP_268060543.1">
    <property type="nucleotide sequence ID" value="NZ_JAPQFJ010000004.1"/>
</dbReference>
<evidence type="ECO:0000313" key="1">
    <source>
        <dbReference type="EMBL" id="MCY6958134.1"/>
    </source>
</evidence>
<reference evidence="1" key="1">
    <citation type="submission" date="2022-12" db="EMBL/GenBank/DDBJ databases">
        <title>Clostridium sp. nov., isolated from industrial wastewater.</title>
        <authorList>
            <person name="Jiayan W."/>
        </authorList>
    </citation>
    <scope>NUCLEOTIDE SEQUENCE</scope>
    <source>
        <strain evidence="1">ZC22-4</strain>
    </source>
</reference>
<dbReference type="Proteomes" id="UP001144612">
    <property type="component" value="Unassembled WGS sequence"/>
</dbReference>
<sequence>MFGHNLLIGNIKKQNQIYLNGIININIINLVTRQVVKLPYPLGIDENRLGKGRVGF</sequence>